<accession>K0IZ39</accession>
<dbReference type="SMART" id="SM00228">
    <property type="entry name" value="PDZ"/>
    <property type="match status" value="1"/>
</dbReference>
<keyword evidence="1" id="KW-0720">Serine protease</keyword>
<dbReference type="InterPro" id="IPR014721">
    <property type="entry name" value="Ribsml_uS5_D2-typ_fold_subgr"/>
</dbReference>
<dbReference type="InterPro" id="IPR027065">
    <property type="entry name" value="Lon_Prtase"/>
</dbReference>
<sequence length="334" mass="37356">MHQQKRFVRFILLIGLIIVLTNIPLPYYIYSPGTAEPLNPVVRVAEATESEGDLHLVTVRGGRATPISFLMASFSKYRDIHHLDDLFPEGYDRQTYIEAQLQLMESSQEAALVVAYQAAGEEIDVQYEGVYVVSVLDDMPAEKVLKAADKIIEVEGITIIDADHLIETVDQFEVGDEVSFLIERDGDRFETKIELVPFPDQPEKHGIGIQLVTNREIEYEREIEFASGDIGGPSAGLVMALEIYDQLVEEDLTKGLKIAGTGEIDYNGNVYRIGGVDKKVIAAHRRGCDIFFVPYEHGRENSNYEVAKATAEDIGTDMDIVPVDHFNDALDYLK</sequence>
<feature type="active site" evidence="1">
    <location>
        <position position="279"/>
    </location>
</feature>
<dbReference type="Gene3D" id="2.30.42.10">
    <property type="match status" value="1"/>
</dbReference>
<dbReference type="GO" id="GO:0004176">
    <property type="term" value="F:ATP-dependent peptidase activity"/>
    <property type="evidence" value="ECO:0007669"/>
    <property type="project" value="UniProtKB-UniRule"/>
</dbReference>
<evidence type="ECO:0000256" key="1">
    <source>
        <dbReference type="PROSITE-ProRule" id="PRU01122"/>
    </source>
</evidence>
<dbReference type="SUPFAM" id="SSF50156">
    <property type="entry name" value="PDZ domain-like"/>
    <property type="match status" value="1"/>
</dbReference>
<dbReference type="PROSITE" id="PS50106">
    <property type="entry name" value="PDZ"/>
    <property type="match status" value="1"/>
</dbReference>
<keyword evidence="2" id="KW-0812">Transmembrane</keyword>
<keyword evidence="2" id="KW-0472">Membrane</keyword>
<dbReference type="HOGENOM" id="CLU_042037_2_0_9"/>
<protein>
    <recommendedName>
        <fullName evidence="1">endopeptidase La</fullName>
        <ecNumber evidence="1">3.4.21.53</ecNumber>
    </recommendedName>
</protein>
<keyword evidence="2" id="KW-1133">Transmembrane helix</keyword>
<dbReference type="PANTHER" id="PTHR10046">
    <property type="entry name" value="ATP DEPENDENT LON PROTEASE FAMILY MEMBER"/>
    <property type="match status" value="1"/>
</dbReference>
<dbReference type="InterPro" id="IPR020568">
    <property type="entry name" value="Ribosomal_Su5_D2-typ_SF"/>
</dbReference>
<dbReference type="KEGG" id="axl:AXY_16020"/>
<dbReference type="MEROPS" id="S16.012"/>
<name>K0IZ39_AMPXN</name>
<dbReference type="PATRIC" id="fig|698758.3.peg.1599"/>
<organism evidence="5 6">
    <name type="scientific">Amphibacillus xylanus (strain ATCC 51415 / DSM 6626 / JCM 7361 / LMG 17667 / NBRC 15112 / Ep01)</name>
    <dbReference type="NCBI Taxonomy" id="698758"/>
    <lineage>
        <taxon>Bacteria</taxon>
        <taxon>Bacillati</taxon>
        <taxon>Bacillota</taxon>
        <taxon>Bacilli</taxon>
        <taxon>Bacillales</taxon>
        <taxon>Bacillaceae</taxon>
        <taxon>Amphibacillus</taxon>
    </lineage>
</organism>
<dbReference type="Pfam" id="PF05362">
    <property type="entry name" value="Lon_C"/>
    <property type="match status" value="1"/>
</dbReference>
<feature type="domain" description="Lon proteolytic" evidence="4">
    <location>
        <begin position="229"/>
        <end position="334"/>
    </location>
</feature>
<dbReference type="GO" id="GO:0005524">
    <property type="term" value="F:ATP binding"/>
    <property type="evidence" value="ECO:0007669"/>
    <property type="project" value="InterPro"/>
</dbReference>
<evidence type="ECO:0000313" key="6">
    <source>
        <dbReference type="Proteomes" id="UP000006294"/>
    </source>
</evidence>
<comment type="catalytic activity">
    <reaction evidence="1">
        <text>Hydrolysis of proteins in presence of ATP.</text>
        <dbReference type="EC" id="3.4.21.53"/>
    </reaction>
</comment>
<feature type="transmembrane region" description="Helical" evidence="2">
    <location>
        <begin position="7"/>
        <end position="30"/>
    </location>
</feature>
<evidence type="ECO:0000313" key="5">
    <source>
        <dbReference type="EMBL" id="BAM47734.1"/>
    </source>
</evidence>
<dbReference type="GO" id="GO:0004252">
    <property type="term" value="F:serine-type endopeptidase activity"/>
    <property type="evidence" value="ECO:0007669"/>
    <property type="project" value="UniProtKB-UniRule"/>
</dbReference>
<dbReference type="InterPro" id="IPR001478">
    <property type="entry name" value="PDZ"/>
</dbReference>
<dbReference type="RefSeq" id="WP_015010331.1">
    <property type="nucleotide sequence ID" value="NC_018704.1"/>
</dbReference>
<dbReference type="NCBIfam" id="NF041438">
    <property type="entry name" value="SepM_fam_S16"/>
    <property type="match status" value="1"/>
</dbReference>
<dbReference type="STRING" id="698758.AXY_16020"/>
<gene>
    <name evidence="5" type="ordered locus">AXY_16020</name>
</gene>
<proteinExistence type="inferred from homology"/>
<feature type="active site" evidence="1">
    <location>
        <position position="234"/>
    </location>
</feature>
<evidence type="ECO:0000259" key="3">
    <source>
        <dbReference type="PROSITE" id="PS50106"/>
    </source>
</evidence>
<dbReference type="EMBL" id="AP012050">
    <property type="protein sequence ID" value="BAM47734.1"/>
    <property type="molecule type" value="Genomic_DNA"/>
</dbReference>
<evidence type="ECO:0000256" key="2">
    <source>
        <dbReference type="SAM" id="Phobius"/>
    </source>
</evidence>
<dbReference type="eggNOG" id="COG3480">
    <property type="taxonomic scope" value="Bacteria"/>
</dbReference>
<keyword evidence="1" id="KW-0645">Protease</keyword>
<dbReference type="EC" id="3.4.21.53" evidence="1"/>
<dbReference type="PROSITE" id="PS51786">
    <property type="entry name" value="LON_PROTEOLYTIC"/>
    <property type="match status" value="1"/>
</dbReference>
<dbReference type="GO" id="GO:0030163">
    <property type="term" value="P:protein catabolic process"/>
    <property type="evidence" value="ECO:0007669"/>
    <property type="project" value="InterPro"/>
</dbReference>
<reference evidence="5 6" key="1">
    <citation type="submission" date="2011-01" db="EMBL/GenBank/DDBJ databases">
        <title>Whole genome sequence of Amphibacillus xylinus NBRC 15112.</title>
        <authorList>
            <person name="Nakazawa H."/>
            <person name="Katano Y."/>
            <person name="Nakamura S."/>
            <person name="Sasagawa M."/>
            <person name="Fukada J."/>
            <person name="Arai T."/>
            <person name="Sasakura N."/>
            <person name="Mochizuki D."/>
            <person name="Hosoyama A."/>
            <person name="Harada K."/>
            <person name="Horikawa H."/>
            <person name="Kato Y."/>
            <person name="Harada T."/>
            <person name="Sasaki K."/>
            <person name="Sekiguchi M."/>
            <person name="Hodoyama M."/>
            <person name="Nishiko R."/>
            <person name="Narita H."/>
            <person name="Hanamaki A."/>
            <person name="Hata C."/>
            <person name="Konno Y."/>
            <person name="Niimura Y."/>
            <person name="Yamazaki S."/>
            <person name="Fujita N."/>
        </authorList>
    </citation>
    <scope>NUCLEOTIDE SEQUENCE [LARGE SCALE GENOMIC DNA]</scope>
    <source>
        <strain evidence="6">ATCC 51415 / DSM 6626 / JCM 7361 / LMG 17667 / NBRC 15112 / Ep01</strain>
    </source>
</reference>
<dbReference type="Gene3D" id="3.30.230.10">
    <property type="match status" value="1"/>
</dbReference>
<keyword evidence="1" id="KW-0378">Hydrolase</keyword>
<dbReference type="OrthoDB" id="2356897at2"/>
<dbReference type="InterPro" id="IPR008269">
    <property type="entry name" value="Lon_proteolytic"/>
</dbReference>
<keyword evidence="6" id="KW-1185">Reference proteome</keyword>
<evidence type="ECO:0000259" key="4">
    <source>
        <dbReference type="PROSITE" id="PS51786"/>
    </source>
</evidence>
<feature type="domain" description="PDZ" evidence="3">
    <location>
        <begin position="100"/>
        <end position="186"/>
    </location>
</feature>
<dbReference type="AlphaFoldDB" id="K0IZ39"/>
<dbReference type="GO" id="GO:0006508">
    <property type="term" value="P:proteolysis"/>
    <property type="evidence" value="ECO:0007669"/>
    <property type="project" value="UniProtKB-KW"/>
</dbReference>
<dbReference type="InterPro" id="IPR036034">
    <property type="entry name" value="PDZ_sf"/>
</dbReference>
<dbReference type="Proteomes" id="UP000006294">
    <property type="component" value="Chromosome"/>
</dbReference>
<comment type="similarity">
    <text evidence="1">Belongs to the peptidase S16 family.</text>
</comment>
<dbReference type="SUPFAM" id="SSF54211">
    <property type="entry name" value="Ribosomal protein S5 domain 2-like"/>
    <property type="match status" value="1"/>
</dbReference>
<dbReference type="Pfam" id="PF13180">
    <property type="entry name" value="PDZ_2"/>
    <property type="match status" value="1"/>
</dbReference>